<reference evidence="3" key="1">
    <citation type="submission" date="2019-11" db="EMBL/GenBank/DDBJ databases">
        <authorList>
            <person name="Falquet L."/>
            <person name="Falquet L."/>
        </authorList>
    </citation>
    <scope>NUCLEOTIDE SEQUENCE</scope>
    <source>
        <strain evidence="3">8756-13</strain>
    </source>
</reference>
<evidence type="ECO:0000256" key="1">
    <source>
        <dbReference type="SAM" id="Coils"/>
    </source>
</evidence>
<keyword evidence="2" id="KW-1133">Transmembrane helix</keyword>
<feature type="transmembrane region" description="Helical" evidence="2">
    <location>
        <begin position="83"/>
        <end position="101"/>
    </location>
</feature>
<keyword evidence="2" id="KW-0812">Transmembrane</keyword>
<evidence type="ECO:0008006" key="4">
    <source>
        <dbReference type="Google" id="ProtNLM"/>
    </source>
</evidence>
<dbReference type="AlphaFoldDB" id="A0A654IGL4"/>
<accession>A0A654IGL4</accession>
<evidence type="ECO:0000256" key="2">
    <source>
        <dbReference type="SAM" id="Phobius"/>
    </source>
</evidence>
<protein>
    <recommendedName>
        <fullName evidence="4">Transmembrane protein</fullName>
    </recommendedName>
</protein>
<dbReference type="EMBL" id="LR739235">
    <property type="protein sequence ID" value="VZR97029.1"/>
    <property type="molecule type" value="Genomic_DNA"/>
</dbReference>
<proteinExistence type="predicted"/>
<feature type="coiled-coil region" evidence="1">
    <location>
        <begin position="51"/>
        <end position="78"/>
    </location>
</feature>
<keyword evidence="2" id="KW-0472">Membrane</keyword>
<gene>
    <name evidence="3" type="ORF">MF5295_00108</name>
</gene>
<organism evidence="3">
    <name type="scientific">Mycoplasma feriruminatoris</name>
    <dbReference type="NCBI Taxonomy" id="1179777"/>
    <lineage>
        <taxon>Bacteria</taxon>
        <taxon>Bacillati</taxon>
        <taxon>Mycoplasmatota</taxon>
        <taxon>Mollicutes</taxon>
        <taxon>Mycoplasmataceae</taxon>
        <taxon>Mycoplasma</taxon>
    </lineage>
</organism>
<evidence type="ECO:0000313" key="3">
    <source>
        <dbReference type="EMBL" id="VZR97029.1"/>
    </source>
</evidence>
<name>A0A654IGL4_9MOLU</name>
<keyword evidence="1" id="KW-0175">Coiled coil</keyword>
<sequence length="137" mass="16707">MQNNSGLILLKKVFNNNYYNKIDFLKMIFLEEQINQLESKTDLNELLIDLKQLLNNQITNNQNKIKEHQLELKQTHRKILNKLWLWWLIPLIGMFIFFIVYNTKLQNPYYANQLVEIKVKITDLEIKNIYRQIIRRN</sequence>